<evidence type="ECO:0000313" key="1">
    <source>
        <dbReference type="EMBL" id="KAI9896763.1"/>
    </source>
</evidence>
<reference evidence="1" key="1">
    <citation type="submission" date="2022-10" db="EMBL/GenBank/DDBJ databases">
        <title>Complete Genome of Trichothecium roseum strain YXFP-22015, a Plant Pathogen Isolated from Citrus.</title>
        <authorList>
            <person name="Wang Y."/>
            <person name="Zhu L."/>
        </authorList>
    </citation>
    <scope>NUCLEOTIDE SEQUENCE</scope>
    <source>
        <strain evidence="1">YXFP-22015</strain>
    </source>
</reference>
<sequence length="444" mass="49560">MSCGKTILVANGEWPLPTYERVDKAAYYAELRKPLMGGGGKGDDRTTANLTGDLANFGRQTAEKVVRGAMRSEHEQTNGFHRCIWVWGMGYVLREKYADKRVVVAVGTGVAELTTTYEQYEASRQELLDYEEEADDLDDSELRACARRSLLEYFNDRTFRRITKGENTPSIVFPENALLTLTIGGNWVGAVYELATMAFPELSRDYVPVPQLEDISAITNTIASSPRDQREGTTNSMISIYTNSTSSLADDLVKICAYLDTTEGPELSLAGHFVAANNNHSRYIMLAVFLAAARHGNVSFADDSFRQTWLSKSLELGDKIKVPEGCLATPRKEWESRITAAVDRMWPFIETANKENTESSIQAAQRALHRFVDEELQRTCWRTADPTVLWATCVALFLGLCKIEGIAELLLEGGAYKSLYVEGEGHEDEWLKEVYASKPEGYSS</sequence>
<keyword evidence="2" id="KW-1185">Reference proteome</keyword>
<accession>A0ACC0URL3</accession>
<dbReference type="EMBL" id="CM047947">
    <property type="protein sequence ID" value="KAI9896763.1"/>
    <property type="molecule type" value="Genomic_DNA"/>
</dbReference>
<dbReference type="Proteomes" id="UP001163324">
    <property type="component" value="Chromosome 8"/>
</dbReference>
<comment type="caution">
    <text evidence="1">The sequence shown here is derived from an EMBL/GenBank/DDBJ whole genome shotgun (WGS) entry which is preliminary data.</text>
</comment>
<organism evidence="1 2">
    <name type="scientific">Trichothecium roseum</name>
    <dbReference type="NCBI Taxonomy" id="47278"/>
    <lineage>
        <taxon>Eukaryota</taxon>
        <taxon>Fungi</taxon>
        <taxon>Dikarya</taxon>
        <taxon>Ascomycota</taxon>
        <taxon>Pezizomycotina</taxon>
        <taxon>Sordariomycetes</taxon>
        <taxon>Hypocreomycetidae</taxon>
        <taxon>Hypocreales</taxon>
        <taxon>Hypocreales incertae sedis</taxon>
        <taxon>Trichothecium</taxon>
    </lineage>
</organism>
<evidence type="ECO:0000313" key="2">
    <source>
        <dbReference type="Proteomes" id="UP001163324"/>
    </source>
</evidence>
<protein>
    <submittedName>
        <fullName evidence="1">Uncharacterized protein</fullName>
    </submittedName>
</protein>
<proteinExistence type="predicted"/>
<name>A0ACC0URL3_9HYPO</name>
<gene>
    <name evidence="1" type="ORF">N3K66_007785</name>
</gene>